<proteinExistence type="predicted"/>
<accession>A0A0L0W9Q9</accession>
<dbReference type="EMBL" id="LGSS01000009">
    <property type="protein sequence ID" value="KNF08181.1"/>
    <property type="molecule type" value="Genomic_DNA"/>
</dbReference>
<protein>
    <submittedName>
        <fullName evidence="1">Uncharacterized protein</fullName>
    </submittedName>
</protein>
<dbReference type="Proteomes" id="UP000037267">
    <property type="component" value="Unassembled WGS sequence"/>
</dbReference>
<sequence>MKNLYEDIQMLTFNTSNIENIMNYIKKIENLNFEILQIDENNEIEENKLRELTNYQALETIVPIKGNNFMRTLREDWSILKEPPNEITNFTDILMEIIKAVDEIKLILTIKDSHYKEKRYCTSDIVKEDLNKNYLLEKLFIMSKFNKPFNPNDDLYWKYFNTFIFRFK</sequence>
<organism evidence="1 2">
    <name type="scientific">Gottschalkia purinilytica</name>
    <name type="common">Clostridium purinilyticum</name>
    <dbReference type="NCBI Taxonomy" id="1503"/>
    <lineage>
        <taxon>Bacteria</taxon>
        <taxon>Bacillati</taxon>
        <taxon>Bacillota</taxon>
        <taxon>Tissierellia</taxon>
        <taxon>Tissierellales</taxon>
        <taxon>Gottschalkiaceae</taxon>
        <taxon>Gottschalkia</taxon>
    </lineage>
</organism>
<reference evidence="2" key="1">
    <citation type="submission" date="2015-07" db="EMBL/GenBank/DDBJ databases">
        <title>Draft genome sequence of the purine-degrading Gottschalkia purinilyticum DSM 1384 (formerly Clostridium purinilyticum).</title>
        <authorList>
            <person name="Poehlein A."/>
            <person name="Schiel-Bengelsdorf B."/>
            <person name="Bengelsdorf F.R."/>
            <person name="Daniel R."/>
            <person name="Duerre P."/>
        </authorList>
    </citation>
    <scope>NUCLEOTIDE SEQUENCE [LARGE SCALE GENOMIC DNA]</scope>
    <source>
        <strain evidence="2">DSM 1384</strain>
    </source>
</reference>
<evidence type="ECO:0000313" key="1">
    <source>
        <dbReference type="EMBL" id="KNF08181.1"/>
    </source>
</evidence>
<comment type="caution">
    <text evidence="1">The sequence shown here is derived from an EMBL/GenBank/DDBJ whole genome shotgun (WGS) entry which is preliminary data.</text>
</comment>
<gene>
    <name evidence="1" type="ORF">CLPU_9c00770</name>
</gene>
<evidence type="ECO:0000313" key="2">
    <source>
        <dbReference type="Proteomes" id="UP000037267"/>
    </source>
</evidence>
<dbReference type="AlphaFoldDB" id="A0A0L0W9Q9"/>
<dbReference type="RefSeq" id="WP_050355548.1">
    <property type="nucleotide sequence ID" value="NZ_LGSS01000009.1"/>
</dbReference>
<keyword evidence="2" id="KW-1185">Reference proteome</keyword>
<name>A0A0L0W9Q9_GOTPU</name>
<dbReference type="STRING" id="1503.CLPU_9c00770"/>